<keyword evidence="4" id="KW-1185">Reference proteome</keyword>
<reference evidence="3 4" key="1">
    <citation type="submission" date="2017-10" db="EMBL/GenBank/DDBJ databases">
        <title>The new phylogeny of genus Mycobacterium.</title>
        <authorList>
            <person name="Tortoli E."/>
            <person name="Trovato A."/>
            <person name="Cirillo D.M."/>
        </authorList>
    </citation>
    <scope>NUCLEOTIDE SEQUENCE [LARGE SCALE GENOMIC DNA]</scope>
    <source>
        <strain evidence="3 4">CCUG37673</strain>
    </source>
</reference>
<keyword evidence="1" id="KW-0812">Transmembrane</keyword>
<dbReference type="InterPro" id="IPR039424">
    <property type="entry name" value="SBP_5"/>
</dbReference>
<dbReference type="AlphaFoldDB" id="A0A2A7NA70"/>
<dbReference type="Pfam" id="PF00496">
    <property type="entry name" value="SBP_bac_5"/>
    <property type="match status" value="1"/>
</dbReference>
<feature type="domain" description="Solute-binding protein family 5" evidence="2">
    <location>
        <begin position="105"/>
        <end position="429"/>
    </location>
</feature>
<keyword evidence="1" id="KW-0472">Membrane</keyword>
<evidence type="ECO:0000313" key="4">
    <source>
        <dbReference type="Proteomes" id="UP000220914"/>
    </source>
</evidence>
<sequence length="545" mass="59443">MRQGRRWFAKLREENHVNSLTAEGPVTLRRRARSGVLAIVTVIAFVLAGCSGGGGGGGSTGSEVTIALPEEPRSLASWNAYSNDGHPVLRNIQEALINRDPETNELVPELALSWKQVDPTNWQFTLRQNVKFTDGSDFDADAAATSLNYVLDPKNAFPMRTFLGPDIEASAVDKYTLNVKTAAPDPILPTRLYFVTIPSAKQITEDLGSYETKPVGTGPYKLESWDRGQSIVLVPNDDWWGKDAPDAGGQATITKATYVFRPETEVRSAMVQQGEADLAPKLSKEQCDSAPKCESTPTIETVILRIDTKNPALSDLRVRQAISMAFDKEQIMNDILGGGKVVGQIVGPSAVGYADLPPYPYDPEKAKALIAEAKADGVDVTEPITVSAREGYILRANEVVQLIAERLKAIGMTGVTSETQETAAFEQQWTMGYPNIPPERTLLGLQQHGQELMDYSGSVVSYYSCEGNTSAYCDPQLEKMFASAVGTSGDARQKALADIAKYVYDRVPVVPIGQPNFNFGLAQRLDWTPRIDGFILLKEMTLNNS</sequence>
<dbReference type="GO" id="GO:0043190">
    <property type="term" value="C:ATP-binding cassette (ABC) transporter complex"/>
    <property type="evidence" value="ECO:0007669"/>
    <property type="project" value="InterPro"/>
</dbReference>
<dbReference type="Gene3D" id="3.90.76.10">
    <property type="entry name" value="Dipeptide-binding Protein, Domain 1"/>
    <property type="match status" value="1"/>
</dbReference>
<dbReference type="PIRSF" id="PIRSF002741">
    <property type="entry name" value="MppA"/>
    <property type="match status" value="1"/>
</dbReference>
<keyword evidence="1" id="KW-1133">Transmembrane helix</keyword>
<name>A0A2A7NA70_MYCAG</name>
<dbReference type="InterPro" id="IPR030678">
    <property type="entry name" value="Peptide/Ni-bd"/>
</dbReference>
<protein>
    <recommendedName>
        <fullName evidence="2">Solute-binding protein family 5 domain-containing protein</fullName>
    </recommendedName>
</protein>
<accession>A0A2A7NA70</accession>
<dbReference type="SUPFAM" id="SSF53850">
    <property type="entry name" value="Periplasmic binding protein-like II"/>
    <property type="match status" value="1"/>
</dbReference>
<dbReference type="InterPro" id="IPR000914">
    <property type="entry name" value="SBP_5_dom"/>
</dbReference>
<dbReference type="GO" id="GO:1904680">
    <property type="term" value="F:peptide transmembrane transporter activity"/>
    <property type="evidence" value="ECO:0007669"/>
    <property type="project" value="TreeGrafter"/>
</dbReference>
<evidence type="ECO:0000259" key="2">
    <source>
        <dbReference type="Pfam" id="PF00496"/>
    </source>
</evidence>
<dbReference type="GO" id="GO:0015833">
    <property type="term" value="P:peptide transport"/>
    <property type="evidence" value="ECO:0007669"/>
    <property type="project" value="TreeGrafter"/>
</dbReference>
<dbReference type="OrthoDB" id="9046151at2"/>
<feature type="transmembrane region" description="Helical" evidence="1">
    <location>
        <begin position="36"/>
        <end position="56"/>
    </location>
</feature>
<dbReference type="PANTHER" id="PTHR30290:SF83">
    <property type="entry name" value="ABC TRANSPORTER SUBSTRATE-BINDING PROTEIN"/>
    <property type="match status" value="1"/>
</dbReference>
<comment type="caution">
    <text evidence="3">The sequence shown here is derived from an EMBL/GenBank/DDBJ whole genome shotgun (WGS) entry which is preliminary data.</text>
</comment>
<dbReference type="EMBL" id="PDCP01000009">
    <property type="protein sequence ID" value="PEG40683.1"/>
    <property type="molecule type" value="Genomic_DNA"/>
</dbReference>
<dbReference type="Gene3D" id="3.40.190.10">
    <property type="entry name" value="Periplasmic binding protein-like II"/>
    <property type="match status" value="1"/>
</dbReference>
<dbReference type="GO" id="GO:0042597">
    <property type="term" value="C:periplasmic space"/>
    <property type="evidence" value="ECO:0007669"/>
    <property type="project" value="UniProtKB-ARBA"/>
</dbReference>
<evidence type="ECO:0000256" key="1">
    <source>
        <dbReference type="SAM" id="Phobius"/>
    </source>
</evidence>
<proteinExistence type="predicted"/>
<evidence type="ECO:0000313" key="3">
    <source>
        <dbReference type="EMBL" id="PEG40683.1"/>
    </source>
</evidence>
<organism evidence="3 4">
    <name type="scientific">Mycolicibacterium agri</name>
    <name type="common">Mycobacterium agri</name>
    <dbReference type="NCBI Taxonomy" id="36811"/>
    <lineage>
        <taxon>Bacteria</taxon>
        <taxon>Bacillati</taxon>
        <taxon>Actinomycetota</taxon>
        <taxon>Actinomycetes</taxon>
        <taxon>Mycobacteriales</taxon>
        <taxon>Mycobacteriaceae</taxon>
        <taxon>Mycolicibacterium</taxon>
    </lineage>
</organism>
<dbReference type="PANTHER" id="PTHR30290">
    <property type="entry name" value="PERIPLASMIC BINDING COMPONENT OF ABC TRANSPORTER"/>
    <property type="match status" value="1"/>
</dbReference>
<dbReference type="Proteomes" id="UP000220914">
    <property type="component" value="Unassembled WGS sequence"/>
</dbReference>
<dbReference type="Gene3D" id="3.10.105.10">
    <property type="entry name" value="Dipeptide-binding Protein, Domain 3"/>
    <property type="match status" value="1"/>
</dbReference>
<gene>
    <name evidence="3" type="ORF">CQY20_07070</name>
</gene>